<evidence type="ECO:0000313" key="1">
    <source>
        <dbReference type="EMBL" id="KAH7907282.1"/>
    </source>
</evidence>
<reference evidence="1" key="1">
    <citation type="journal article" date="2021" name="New Phytol.">
        <title>Evolutionary innovations through gain and loss of genes in the ectomycorrhizal Boletales.</title>
        <authorList>
            <person name="Wu G."/>
            <person name="Miyauchi S."/>
            <person name="Morin E."/>
            <person name="Kuo A."/>
            <person name="Drula E."/>
            <person name="Varga T."/>
            <person name="Kohler A."/>
            <person name="Feng B."/>
            <person name="Cao Y."/>
            <person name="Lipzen A."/>
            <person name="Daum C."/>
            <person name="Hundley H."/>
            <person name="Pangilinan J."/>
            <person name="Johnson J."/>
            <person name="Barry K."/>
            <person name="LaButti K."/>
            <person name="Ng V."/>
            <person name="Ahrendt S."/>
            <person name="Min B."/>
            <person name="Choi I.G."/>
            <person name="Park H."/>
            <person name="Plett J.M."/>
            <person name="Magnuson J."/>
            <person name="Spatafora J.W."/>
            <person name="Nagy L.G."/>
            <person name="Henrissat B."/>
            <person name="Grigoriev I.V."/>
            <person name="Yang Z.L."/>
            <person name="Xu J."/>
            <person name="Martin F.M."/>
        </authorList>
    </citation>
    <scope>NUCLEOTIDE SEQUENCE</scope>
    <source>
        <strain evidence="1">ATCC 28755</strain>
    </source>
</reference>
<accession>A0ACB8A2U9</accession>
<proteinExistence type="predicted"/>
<name>A0ACB8A2U9_9AGAM</name>
<dbReference type="EMBL" id="MU267919">
    <property type="protein sequence ID" value="KAH7907282.1"/>
    <property type="molecule type" value="Genomic_DNA"/>
</dbReference>
<sequence length="146" mass="16084">MLHSNALLPILSISLSFVYGLPAASTNVTIVCPGYQWAVIIEELKPPPYAVYNQYIYLTDCRGVASVRSSDLPNAPLQISAYDEVYVLVFSSLLARMRFNGMSRYECVVPDIEYFCGSSSVDTCVSSNKFSACRQSLTRIQCGQAS</sequence>
<gene>
    <name evidence="1" type="ORF">BJ138DRAFT_1160509</name>
</gene>
<comment type="caution">
    <text evidence="1">The sequence shown here is derived from an EMBL/GenBank/DDBJ whole genome shotgun (WGS) entry which is preliminary data.</text>
</comment>
<evidence type="ECO:0000313" key="2">
    <source>
        <dbReference type="Proteomes" id="UP000790377"/>
    </source>
</evidence>
<protein>
    <submittedName>
        <fullName evidence="1">Uncharacterized protein</fullName>
    </submittedName>
</protein>
<organism evidence="1 2">
    <name type="scientific">Hygrophoropsis aurantiaca</name>
    <dbReference type="NCBI Taxonomy" id="72124"/>
    <lineage>
        <taxon>Eukaryota</taxon>
        <taxon>Fungi</taxon>
        <taxon>Dikarya</taxon>
        <taxon>Basidiomycota</taxon>
        <taxon>Agaricomycotina</taxon>
        <taxon>Agaricomycetes</taxon>
        <taxon>Agaricomycetidae</taxon>
        <taxon>Boletales</taxon>
        <taxon>Coniophorineae</taxon>
        <taxon>Hygrophoropsidaceae</taxon>
        <taxon>Hygrophoropsis</taxon>
    </lineage>
</organism>
<dbReference type="Proteomes" id="UP000790377">
    <property type="component" value="Unassembled WGS sequence"/>
</dbReference>
<keyword evidence="2" id="KW-1185">Reference proteome</keyword>